<sequence>MIPKYIKILFAVPFVIITCYLLYLCSVYKSVPDTIPIHSFGNNKDSYGSKLFLFLPIFLNLIILLFIWRIIRRPDKIKFTFEIKETEYGKVYHTTQLAMVILAIFVTVMMGPLSFADVVLNKLLIQSFKSFYLIDIGA</sequence>
<feature type="transmembrane region" description="Helical" evidence="1">
    <location>
        <begin position="91"/>
        <end position="115"/>
    </location>
</feature>
<feature type="transmembrane region" description="Helical" evidence="1">
    <location>
        <begin position="9"/>
        <end position="31"/>
    </location>
</feature>
<protein>
    <recommendedName>
        <fullName evidence="4">DUF1648 domain-containing protein</fullName>
    </recommendedName>
</protein>
<evidence type="ECO:0008006" key="4">
    <source>
        <dbReference type="Google" id="ProtNLM"/>
    </source>
</evidence>
<keyword evidence="1" id="KW-0812">Transmembrane</keyword>
<reference evidence="2 3" key="1">
    <citation type="submission" date="2018-11" db="EMBL/GenBank/DDBJ databases">
        <title>Proposal to divide the Flavobacteriaceae and reorganize its genera based on Amino Acid Identity values calculated from whole genome sequences.</title>
        <authorList>
            <person name="Nicholson A.C."/>
            <person name="Gulvik C.A."/>
            <person name="Whitney A.M."/>
            <person name="Humrighouse B.W."/>
            <person name="Bell M."/>
            <person name="Holmes B."/>
            <person name="Steigerwalt A.G."/>
            <person name="Villarma A."/>
            <person name="Sheth M."/>
            <person name="Batra D."/>
            <person name="Pryor J."/>
            <person name="Bernardet J.-F."/>
            <person name="Hugo C."/>
            <person name="Kampfer P."/>
            <person name="Newman J."/>
            <person name="McQuiston J.R."/>
        </authorList>
    </citation>
    <scope>NUCLEOTIDE SEQUENCE [LARGE SCALE GENOMIC DNA]</scope>
    <source>
        <strain evidence="2 3">H5559</strain>
    </source>
</reference>
<dbReference type="AlphaFoldDB" id="A0AAD1DVD1"/>
<evidence type="ECO:0000313" key="2">
    <source>
        <dbReference type="EMBL" id="AZB18700.1"/>
    </source>
</evidence>
<dbReference type="Proteomes" id="UP000269015">
    <property type="component" value="Chromosome"/>
</dbReference>
<keyword evidence="1" id="KW-1133">Transmembrane helix</keyword>
<dbReference type="RefSeq" id="WP_060868734.1">
    <property type="nucleotide sequence ID" value="NZ_CP033930.1"/>
</dbReference>
<accession>A0AAD1DVD1</accession>
<proteinExistence type="predicted"/>
<gene>
    <name evidence="2" type="ORF">EG352_13395</name>
</gene>
<evidence type="ECO:0000256" key="1">
    <source>
        <dbReference type="SAM" id="Phobius"/>
    </source>
</evidence>
<keyword evidence="1" id="KW-0472">Membrane</keyword>
<name>A0AAD1DVD1_CHRID</name>
<organism evidence="2 3">
    <name type="scientific">Chryseobacterium indologenes</name>
    <name type="common">Flavobacterium indologenes</name>
    <dbReference type="NCBI Taxonomy" id="253"/>
    <lineage>
        <taxon>Bacteria</taxon>
        <taxon>Pseudomonadati</taxon>
        <taxon>Bacteroidota</taxon>
        <taxon>Flavobacteriia</taxon>
        <taxon>Flavobacteriales</taxon>
        <taxon>Weeksellaceae</taxon>
        <taxon>Chryseobacterium group</taxon>
        <taxon>Chryseobacterium</taxon>
    </lineage>
</organism>
<feature type="transmembrane region" description="Helical" evidence="1">
    <location>
        <begin position="51"/>
        <end position="71"/>
    </location>
</feature>
<evidence type="ECO:0000313" key="3">
    <source>
        <dbReference type="Proteomes" id="UP000269015"/>
    </source>
</evidence>
<dbReference type="EMBL" id="CP033930">
    <property type="protein sequence ID" value="AZB18700.1"/>
    <property type="molecule type" value="Genomic_DNA"/>
</dbReference>